<protein>
    <submittedName>
        <fullName evidence="2">Uncharacterized protein</fullName>
    </submittedName>
</protein>
<dbReference type="AlphaFoldDB" id="A0A814FEW2"/>
<keyword evidence="3" id="KW-1185">Reference proteome</keyword>
<proteinExistence type="predicted"/>
<comment type="caution">
    <text evidence="2">The sequence shown here is derived from an EMBL/GenBank/DDBJ whole genome shotgun (WGS) entry which is preliminary data.</text>
</comment>
<accession>A0A814FEW2</accession>
<sequence>MSAINTNFNNDSQPSTTTAAPPPHIPLPATPSVKRLRQILTSEKCRIIADKLLEIEQINSEEFLVHTEINRLNYKRQYLQNLLSLVHLMKTTHPAPYSRSRPRRLHRN</sequence>
<gene>
    <name evidence="2" type="ORF">XAT740_LOCUS12172</name>
</gene>
<evidence type="ECO:0000313" key="3">
    <source>
        <dbReference type="Proteomes" id="UP000663828"/>
    </source>
</evidence>
<dbReference type="EMBL" id="CAJNOR010000683">
    <property type="protein sequence ID" value="CAF0980824.1"/>
    <property type="molecule type" value="Genomic_DNA"/>
</dbReference>
<feature type="region of interest" description="Disordered" evidence="1">
    <location>
        <begin position="1"/>
        <end position="30"/>
    </location>
</feature>
<feature type="compositionally biased region" description="Pro residues" evidence="1">
    <location>
        <begin position="20"/>
        <end position="29"/>
    </location>
</feature>
<feature type="compositionally biased region" description="Polar residues" evidence="1">
    <location>
        <begin position="1"/>
        <end position="13"/>
    </location>
</feature>
<reference evidence="2" key="1">
    <citation type="submission" date="2021-02" db="EMBL/GenBank/DDBJ databases">
        <authorList>
            <person name="Nowell W R."/>
        </authorList>
    </citation>
    <scope>NUCLEOTIDE SEQUENCE</scope>
</reference>
<evidence type="ECO:0000313" key="2">
    <source>
        <dbReference type="EMBL" id="CAF0980824.1"/>
    </source>
</evidence>
<organism evidence="2 3">
    <name type="scientific">Adineta ricciae</name>
    <name type="common">Rotifer</name>
    <dbReference type="NCBI Taxonomy" id="249248"/>
    <lineage>
        <taxon>Eukaryota</taxon>
        <taxon>Metazoa</taxon>
        <taxon>Spiralia</taxon>
        <taxon>Gnathifera</taxon>
        <taxon>Rotifera</taxon>
        <taxon>Eurotatoria</taxon>
        <taxon>Bdelloidea</taxon>
        <taxon>Adinetida</taxon>
        <taxon>Adinetidae</taxon>
        <taxon>Adineta</taxon>
    </lineage>
</organism>
<evidence type="ECO:0000256" key="1">
    <source>
        <dbReference type="SAM" id="MobiDB-lite"/>
    </source>
</evidence>
<dbReference type="Proteomes" id="UP000663828">
    <property type="component" value="Unassembled WGS sequence"/>
</dbReference>
<name>A0A814FEW2_ADIRI</name>